<feature type="chain" id="PRO_5043964073" evidence="1">
    <location>
        <begin position="24"/>
        <end position="279"/>
    </location>
</feature>
<protein>
    <submittedName>
        <fullName evidence="2">Uncharacterized protein</fullName>
    </submittedName>
</protein>
<feature type="signal peptide" evidence="1">
    <location>
        <begin position="1"/>
        <end position="23"/>
    </location>
</feature>
<evidence type="ECO:0000313" key="2">
    <source>
        <dbReference type="EMBL" id="XBX75340.1"/>
    </source>
</evidence>
<sequence>MFKRFIALFLSLTVLLTSSNVLFANNKSAVNANGKTVYVDGVEYFVSVDEEFNTIVETVGIENQAKLILGKNGNGFITVNNSDIKGYSINNNDKIGEVKVNELNGQNIDAKIKPLGGKNESVHLKNINDLNSATFNEVGVQSVTAGTIIIGGSLLKALLAAGLAITVAGITVYAVESVIDQVRENRQKFYKAYLRRNNVYIAPKPIPRTQAVTRVASGGKDSDVYTYQQFRARSLVESTGYGVSQVENHRRYRLQPGTFFDHYHPIPRNGSHVFFGTPK</sequence>
<gene>
    <name evidence="2" type="ORF">PRVXT_000459</name>
</gene>
<reference evidence="2" key="1">
    <citation type="journal article" date="2013" name="Extremophiles">
        <title>Proteinivorax tanatarense gen. nov., sp. nov., an anaerobic, haloalkaliphilic, proteolytic bacterium isolated from a decaying algal bloom, and proposal of Proteinivoraceae fam. nov.</title>
        <authorList>
            <person name="Kevbrin V."/>
            <person name="Boltyanskaya Y."/>
            <person name="Zhilina T."/>
            <person name="Kolganova T."/>
            <person name="Lavrentjeva E."/>
            <person name="Kuznetsov B."/>
        </authorList>
    </citation>
    <scope>NUCLEOTIDE SEQUENCE</scope>
    <source>
        <strain evidence="2">Z-910T</strain>
    </source>
</reference>
<organism evidence="2">
    <name type="scientific">Proteinivorax tanatarense</name>
    <dbReference type="NCBI Taxonomy" id="1260629"/>
    <lineage>
        <taxon>Bacteria</taxon>
        <taxon>Bacillati</taxon>
        <taxon>Bacillota</taxon>
        <taxon>Clostridia</taxon>
        <taxon>Eubacteriales</taxon>
        <taxon>Proteinivoracaceae</taxon>
        <taxon>Proteinivorax</taxon>
    </lineage>
</organism>
<accession>A0AAU7VMP4</accession>
<dbReference type="EMBL" id="CP158367">
    <property type="protein sequence ID" value="XBX75340.1"/>
    <property type="molecule type" value="Genomic_DNA"/>
</dbReference>
<proteinExistence type="predicted"/>
<name>A0AAU7VMP4_9FIRM</name>
<dbReference type="AlphaFoldDB" id="A0AAU7VMP4"/>
<reference evidence="2" key="2">
    <citation type="submission" date="2024-06" db="EMBL/GenBank/DDBJ databases">
        <authorList>
            <person name="Petrova K.O."/>
            <person name="Toshchakov S.V."/>
            <person name="Boltjanskaja Y.V."/>
            <person name="Kevbrin V."/>
        </authorList>
    </citation>
    <scope>NUCLEOTIDE SEQUENCE</scope>
    <source>
        <strain evidence="2">Z-910T</strain>
    </source>
</reference>
<dbReference type="RefSeq" id="WP_350344085.1">
    <property type="nucleotide sequence ID" value="NZ_CP158367.1"/>
</dbReference>
<evidence type="ECO:0000256" key="1">
    <source>
        <dbReference type="SAM" id="SignalP"/>
    </source>
</evidence>
<keyword evidence="1" id="KW-0732">Signal</keyword>